<dbReference type="Pfam" id="PF02738">
    <property type="entry name" value="MoCoBD_1"/>
    <property type="match status" value="1"/>
</dbReference>
<sequence>MKGRDAGIDQGRRAFLINGALVVGFAMVPGAGRAFADTEVDTLGTQVLAPDLPGSLRTNPFLDAWIRIDEQNVITVYTGKVELGTGVKTALLQVAAERLEVAPHLIVFMTADTALTPNEGYTAGSHTMFDSGTALFNAAAQVRQLLLESAARQWRTPVEQLGTQDAVIQCPYGQSMTYAQALAGVELHRYASAQSPIMAPERFTRIGQSLPRIDIPAKVSGGASYVQDMRLPGMLHARVIRPPRRGCQLEGIDQAAIENMPGHVTLVRNGSYLAVVAEDEWQAIKAMRSGYELARWSQGDPLPDAANIHQLLTQLPAKRYPVRNTVASSPGPADSSAHSWKATLTKQYLMHGSIGPSCSVAWFNEGTLTVWTHTQGVYPLRAGIAELLGLPLEKVRCVHVEGSGCYGHNGADDAAADAALIAMAVPGKPVRVQWMREQEHLWEPYSSAMRVELDVTANAAGHLGRWNTELWTTPHNERIVNAGRLLPAWLLAQPIAPAPSIPIAQPEGDGDRNVIPLYDIADSRINMTFVTQMPFRTSAMRSLGAHVNVFGIESAMDELAAQAGIDPVEFRLRNISDPRARSVIEQVAKAFGWPARAGGPGSGIGFAFARYKNIMGYCAIAVQVHVQRQTGEVVIDRVVTAVDVGQVVSPDGLRNQVEGGIIQSASWTLYEQVDYDPAGVRSYDWSGYPILRFPALPLDVEVHVLDQPGQPFLGAAEIVQGPMAAALGNALSNATGKRLLSLPLARSGWHRSL</sequence>
<evidence type="ECO:0000313" key="3">
    <source>
        <dbReference type="Proteomes" id="UP000029719"/>
    </source>
</evidence>
<dbReference type="PIRSF" id="PIRSF036389">
    <property type="entry name" value="IOR_B"/>
    <property type="match status" value="1"/>
</dbReference>
<dbReference type="EMBL" id="JRMB01000001">
    <property type="protein sequence ID" value="KGF65288.1"/>
    <property type="molecule type" value="Genomic_DNA"/>
</dbReference>
<dbReference type="InterPro" id="IPR052516">
    <property type="entry name" value="N-heterocyclic_Hydroxylase"/>
</dbReference>
<name>A0A9X0EGA3_9PSED</name>
<dbReference type="Gene3D" id="3.90.1170.50">
    <property type="entry name" value="Aldehyde oxidase/xanthine dehydrogenase, a/b hammerhead"/>
    <property type="match status" value="1"/>
</dbReference>
<evidence type="ECO:0000313" key="2">
    <source>
        <dbReference type="EMBL" id="KGF65288.1"/>
    </source>
</evidence>
<dbReference type="Gene3D" id="3.30.365.10">
    <property type="entry name" value="Aldehyde oxidase/xanthine dehydrogenase, molybdopterin binding domain"/>
    <property type="match status" value="4"/>
</dbReference>
<dbReference type="InterPro" id="IPR000674">
    <property type="entry name" value="Ald_Oxase/Xan_DH_a/b"/>
</dbReference>
<gene>
    <name evidence="2" type="ORF">LT42_04890</name>
</gene>
<proteinExistence type="predicted"/>
<dbReference type="InterPro" id="IPR008274">
    <property type="entry name" value="AldOxase/xan_DH_MoCoBD1"/>
</dbReference>
<evidence type="ECO:0000259" key="1">
    <source>
        <dbReference type="SMART" id="SM01008"/>
    </source>
</evidence>
<dbReference type="Pfam" id="PF20256">
    <property type="entry name" value="MoCoBD_2"/>
    <property type="match status" value="2"/>
</dbReference>
<dbReference type="Proteomes" id="UP000029719">
    <property type="component" value="Unassembled WGS sequence"/>
</dbReference>
<dbReference type="SMART" id="SM01008">
    <property type="entry name" value="Ald_Xan_dh_C"/>
    <property type="match status" value="1"/>
</dbReference>
<comment type="caution">
    <text evidence="2">The sequence shown here is derived from an EMBL/GenBank/DDBJ whole genome shotgun (WGS) entry which is preliminary data.</text>
</comment>
<dbReference type="GO" id="GO:0016491">
    <property type="term" value="F:oxidoreductase activity"/>
    <property type="evidence" value="ECO:0007669"/>
    <property type="project" value="InterPro"/>
</dbReference>
<dbReference type="PANTHER" id="PTHR47495:SF1">
    <property type="entry name" value="BLL3820 PROTEIN"/>
    <property type="match status" value="1"/>
</dbReference>
<organism evidence="2 3">
    <name type="scientific">Pseudomonas lutea</name>
    <dbReference type="NCBI Taxonomy" id="243924"/>
    <lineage>
        <taxon>Bacteria</taxon>
        <taxon>Pseudomonadati</taxon>
        <taxon>Pseudomonadota</taxon>
        <taxon>Gammaproteobacteria</taxon>
        <taxon>Pseudomonadales</taxon>
        <taxon>Pseudomonadaceae</taxon>
        <taxon>Pseudomonas</taxon>
    </lineage>
</organism>
<feature type="domain" description="Aldehyde oxidase/xanthine dehydrogenase a/b hammerhead" evidence="1">
    <location>
        <begin position="220"/>
        <end position="303"/>
    </location>
</feature>
<dbReference type="PANTHER" id="PTHR47495">
    <property type="entry name" value="ALDEHYDE DEHYDROGENASE"/>
    <property type="match status" value="1"/>
</dbReference>
<dbReference type="OrthoDB" id="6073217at2"/>
<dbReference type="RefSeq" id="WP_037010353.1">
    <property type="nucleotide sequence ID" value="NZ_JRMB01000001.1"/>
</dbReference>
<dbReference type="SUPFAM" id="SSF56003">
    <property type="entry name" value="Molybdenum cofactor-binding domain"/>
    <property type="match status" value="2"/>
</dbReference>
<dbReference type="InterPro" id="IPR046867">
    <property type="entry name" value="AldOxase/xan_DH_MoCoBD2"/>
</dbReference>
<dbReference type="InterPro" id="IPR037165">
    <property type="entry name" value="AldOxase/xan_DH_Mopterin-bd_sf"/>
</dbReference>
<reference evidence="2 3" key="1">
    <citation type="submission" date="2014-09" db="EMBL/GenBank/DDBJ databases">
        <title>Genome sequence of Pseudomonas lutea strain DSM 17257T.</title>
        <authorList>
            <person name="Kwak Y."/>
            <person name="Shin J.-H."/>
        </authorList>
    </citation>
    <scope>NUCLEOTIDE SEQUENCE [LARGE SCALE GENOMIC DNA]</scope>
    <source>
        <strain evidence="2 3">DSM 17257</strain>
    </source>
</reference>
<dbReference type="InterPro" id="IPR012368">
    <property type="entry name" value="OxRdtase_Mopterin-bd_su_IorB"/>
</dbReference>
<protein>
    <submittedName>
        <fullName evidence="2">Aldehyde dehydrogenase</fullName>
    </submittedName>
</protein>
<dbReference type="AlphaFoldDB" id="A0A9X0EGA3"/>
<accession>A0A9X0EGA3</accession>